<dbReference type="eggNOG" id="COG1226">
    <property type="taxonomic scope" value="Bacteria"/>
</dbReference>
<protein>
    <recommendedName>
        <fullName evidence="1">Ryanodine receptor Ryr domain-containing protein</fullName>
    </recommendedName>
</protein>
<proteinExistence type="predicted"/>
<dbReference type="RefSeq" id="WP_012230238.1">
    <property type="nucleotide sequence ID" value="NZ_HG422565.1"/>
</dbReference>
<name>R4Z3H4_9ACTN</name>
<comment type="caution">
    <text evidence="2">The sequence shown here is derived from an EMBL/GenBank/DDBJ whole genome shotgun (WGS) entry which is preliminary data.</text>
</comment>
<dbReference type="EMBL" id="CANL01000078">
    <property type="protein sequence ID" value="CCM65489.1"/>
    <property type="molecule type" value="Genomic_DNA"/>
</dbReference>
<accession>R4Z3H4</accession>
<keyword evidence="3" id="KW-1185">Reference proteome</keyword>
<dbReference type="OrthoDB" id="4228364at2"/>
<evidence type="ECO:0000313" key="3">
    <source>
        <dbReference type="Proteomes" id="UP000018291"/>
    </source>
</evidence>
<feature type="domain" description="Ryanodine receptor Ryr" evidence="1">
    <location>
        <begin position="97"/>
        <end position="166"/>
    </location>
</feature>
<dbReference type="Pfam" id="PF02026">
    <property type="entry name" value="RyR"/>
    <property type="match status" value="1"/>
</dbReference>
<gene>
    <name evidence="2" type="ORF">BN381_80019</name>
</gene>
<dbReference type="Gene3D" id="6.20.350.10">
    <property type="match status" value="1"/>
</dbReference>
<organism evidence="2 3">
    <name type="scientific">Candidatus Neomicrothrix parvicella RN1</name>
    <dbReference type="NCBI Taxonomy" id="1229780"/>
    <lineage>
        <taxon>Bacteria</taxon>
        <taxon>Bacillati</taxon>
        <taxon>Actinomycetota</taxon>
        <taxon>Acidimicrobiia</taxon>
        <taxon>Acidimicrobiales</taxon>
        <taxon>Microthrixaceae</taxon>
        <taxon>Candidatus Neomicrothrix</taxon>
    </lineage>
</organism>
<dbReference type="Proteomes" id="UP000018291">
    <property type="component" value="Unassembled WGS sequence"/>
</dbReference>
<dbReference type="AlphaFoldDB" id="R4Z3H4"/>
<sequence length="172" mass="20234">MTKNRSSKNDPSHPLLTEELLLRIAKLTHFHYLAKSAGERIEWDDPVAADTAWENLREEDRQQNLSQARSIPKKLELVGLEVADKSYDQRIRLTQAEIEILAADEHQRWMAVKANQGYRYGKTRSDIPPRRHPDLRSYESLEDKTKEFDRRIARMLPTWLQRVGLGVRRRHP</sequence>
<evidence type="ECO:0000259" key="1">
    <source>
        <dbReference type="Pfam" id="PF02026"/>
    </source>
</evidence>
<evidence type="ECO:0000313" key="2">
    <source>
        <dbReference type="EMBL" id="CCM65489.1"/>
    </source>
</evidence>
<reference evidence="2 3" key="1">
    <citation type="journal article" date="2013" name="ISME J.">
        <title>Metabolic model for the filamentous 'Candidatus Microthrix parvicella' based on genomic and metagenomic analyses.</title>
        <authorList>
            <person name="Jon McIlroy S."/>
            <person name="Kristiansen R."/>
            <person name="Albertsen M."/>
            <person name="Michael Karst S."/>
            <person name="Rossetti S."/>
            <person name="Lund Nielsen J."/>
            <person name="Tandoi V."/>
            <person name="James Seviour R."/>
            <person name="Nielsen P.H."/>
        </authorList>
    </citation>
    <scope>NUCLEOTIDE SEQUENCE [LARGE SCALE GENOMIC DNA]</scope>
    <source>
        <strain evidence="2 3">RN1</strain>
    </source>
</reference>
<dbReference type="InterPro" id="IPR003032">
    <property type="entry name" value="Ryanodine_rcpt"/>
</dbReference>
<dbReference type="HOGENOM" id="CLU_1576170_0_0_11"/>
<dbReference type="STRING" id="1229780.BN381_80019"/>